<gene>
    <name evidence="2" type="ORF">OIK44_04220</name>
</gene>
<feature type="chain" id="PRO_5046669324" evidence="1">
    <location>
        <begin position="24"/>
        <end position="422"/>
    </location>
</feature>
<reference evidence="2 3" key="1">
    <citation type="submission" date="2022-10" db="EMBL/GenBank/DDBJ databases">
        <title>Janthinobacterium sp. hw3 Genome sequencing.</title>
        <authorList>
            <person name="Park S."/>
        </authorList>
    </citation>
    <scope>NUCLEOTIDE SEQUENCE [LARGE SCALE GENOMIC DNA]</scope>
    <source>
        <strain evidence="3">hw3</strain>
    </source>
</reference>
<dbReference type="InterPro" id="IPR006311">
    <property type="entry name" value="TAT_signal"/>
</dbReference>
<accession>A0ABT5JXB6</accession>
<dbReference type="RefSeq" id="WP_273669424.1">
    <property type="nucleotide sequence ID" value="NZ_JAQQXR010000001.1"/>
</dbReference>
<feature type="signal peptide" evidence="1">
    <location>
        <begin position="1"/>
        <end position="23"/>
    </location>
</feature>
<keyword evidence="1" id="KW-0732">Signal</keyword>
<dbReference type="InterPro" id="IPR036412">
    <property type="entry name" value="HAD-like_sf"/>
</dbReference>
<protein>
    <submittedName>
        <fullName evidence="2">Haloacid dehalogenase-like hydrolase</fullName>
    </submittedName>
</protein>
<dbReference type="EMBL" id="JAQQXR010000001">
    <property type="protein sequence ID" value="MDC8756790.1"/>
    <property type="molecule type" value="Genomic_DNA"/>
</dbReference>
<dbReference type="Proteomes" id="UP001221208">
    <property type="component" value="Unassembled WGS sequence"/>
</dbReference>
<name>A0ABT5JXB6_9BURK</name>
<comment type="caution">
    <text evidence="2">The sequence shown here is derived from an EMBL/GenBank/DDBJ whole genome shotgun (WGS) entry which is preliminary data.</text>
</comment>
<dbReference type="InterPro" id="IPR050582">
    <property type="entry name" value="HAD-like_SerB"/>
</dbReference>
<dbReference type="Gene3D" id="1.20.1440.320">
    <property type="match status" value="1"/>
</dbReference>
<dbReference type="Gene3D" id="3.40.50.1000">
    <property type="entry name" value="HAD superfamily/HAD-like"/>
    <property type="match status" value="1"/>
</dbReference>
<dbReference type="PANTHER" id="PTHR43344">
    <property type="entry name" value="PHOSPHOSERINE PHOSPHATASE"/>
    <property type="match status" value="1"/>
</dbReference>
<keyword evidence="3" id="KW-1185">Reference proteome</keyword>
<dbReference type="InterPro" id="IPR023214">
    <property type="entry name" value="HAD_sf"/>
</dbReference>
<organism evidence="2 3">
    <name type="scientific">Janthinobacterium fluminis</name>
    <dbReference type="NCBI Taxonomy" id="2987524"/>
    <lineage>
        <taxon>Bacteria</taxon>
        <taxon>Pseudomonadati</taxon>
        <taxon>Pseudomonadota</taxon>
        <taxon>Betaproteobacteria</taxon>
        <taxon>Burkholderiales</taxon>
        <taxon>Oxalobacteraceae</taxon>
        <taxon>Janthinobacterium</taxon>
    </lineage>
</organism>
<evidence type="ECO:0000313" key="3">
    <source>
        <dbReference type="Proteomes" id="UP001221208"/>
    </source>
</evidence>
<dbReference type="Pfam" id="PF12710">
    <property type="entry name" value="HAD"/>
    <property type="match status" value="1"/>
</dbReference>
<proteinExistence type="predicted"/>
<dbReference type="PROSITE" id="PS51318">
    <property type="entry name" value="TAT"/>
    <property type="match status" value="1"/>
</dbReference>
<dbReference type="SUPFAM" id="SSF56784">
    <property type="entry name" value="HAD-like"/>
    <property type="match status" value="1"/>
</dbReference>
<sequence length="422" mass="45987">MQRRTLLKNLLAASVAVPLGAQAVGAAPADAAPPLDAARWAPHNAQRLQAAIRSVGRASPGYLEARRPYAVFDWDNTCIMNDCEEALLMYQIEEFAFRLAPDEFALVLRQNVPAGPFKAEAGHVTTDGKPVTMADLADDVDDAYRWLHENRSDGMTVAQLREMPQFENLRAKLYFMYEAICDTHPIEVGYKWVIGFLANMTPAQLRTLATAAIQRGLGDALSKVKLLSSYNLPGKAGVVAASHFRGLRVNDDIRALMHTLRANGIDVYVSTASLDDVVRAFACDPDLGYGVVAENVIGLRLEMRDGKYTSVYRKGWHFNWGAGKTVGIRAVLGGRGDPAMVFGDSDGDAWMLRDFAGTEISMMINRVKGGEIGKLGKLAAGSAGRADARYLLQGRNEHTGMLLPDERTLKYGKSERALLAAG</sequence>
<evidence type="ECO:0000256" key="1">
    <source>
        <dbReference type="SAM" id="SignalP"/>
    </source>
</evidence>
<evidence type="ECO:0000313" key="2">
    <source>
        <dbReference type="EMBL" id="MDC8756790.1"/>
    </source>
</evidence>